<dbReference type="Pfam" id="PF09458">
    <property type="entry name" value="H_lectin"/>
    <property type="match status" value="1"/>
</dbReference>
<organism evidence="2 3">
    <name type="scientific">Sulfitobacter marinus</name>
    <dbReference type="NCBI Taxonomy" id="394264"/>
    <lineage>
        <taxon>Bacteria</taxon>
        <taxon>Pseudomonadati</taxon>
        <taxon>Pseudomonadota</taxon>
        <taxon>Alphaproteobacteria</taxon>
        <taxon>Rhodobacterales</taxon>
        <taxon>Roseobacteraceae</taxon>
        <taxon>Sulfitobacter</taxon>
    </lineage>
</organism>
<dbReference type="EMBL" id="FPAJ01000002">
    <property type="protein sequence ID" value="SFS64937.1"/>
    <property type="molecule type" value="Genomic_DNA"/>
</dbReference>
<reference evidence="3" key="1">
    <citation type="submission" date="2016-10" db="EMBL/GenBank/DDBJ databases">
        <authorList>
            <person name="Varghese N."/>
            <person name="Submissions S."/>
        </authorList>
    </citation>
    <scope>NUCLEOTIDE SEQUENCE [LARGE SCALE GENOMIC DNA]</scope>
    <source>
        <strain evidence="3">DSM 23422</strain>
    </source>
</reference>
<keyword evidence="2" id="KW-0430">Lectin</keyword>
<dbReference type="Proteomes" id="UP000199239">
    <property type="component" value="Unassembled WGS sequence"/>
</dbReference>
<evidence type="ECO:0000313" key="2">
    <source>
        <dbReference type="EMBL" id="SFS64937.1"/>
    </source>
</evidence>
<evidence type="ECO:0000259" key="1">
    <source>
        <dbReference type="Pfam" id="PF09458"/>
    </source>
</evidence>
<dbReference type="GO" id="GO:0030246">
    <property type="term" value="F:carbohydrate binding"/>
    <property type="evidence" value="ECO:0007669"/>
    <property type="project" value="UniProtKB-KW"/>
</dbReference>
<keyword evidence="3" id="KW-1185">Reference proteome</keyword>
<dbReference type="AlphaFoldDB" id="A0A1I6RJQ0"/>
<dbReference type="Gene3D" id="2.60.40.2080">
    <property type="match status" value="1"/>
</dbReference>
<evidence type="ECO:0000313" key="3">
    <source>
        <dbReference type="Proteomes" id="UP000199239"/>
    </source>
</evidence>
<name>A0A1I6RJQ0_9RHOB</name>
<feature type="domain" description="H-type lectin" evidence="1">
    <location>
        <begin position="39"/>
        <end position="104"/>
    </location>
</feature>
<dbReference type="STRING" id="394264.SAMN04488040_1289"/>
<dbReference type="GO" id="GO:0007155">
    <property type="term" value="P:cell adhesion"/>
    <property type="evidence" value="ECO:0007669"/>
    <property type="project" value="InterPro"/>
</dbReference>
<sequence>MKRMDGNTVGVESGETLLFSDFEDGGDMWSGTGERERRQRIIFSTPFKSPPTVQASLALWDVDAATVMRGDLISENIAEEGFDLVFKTWGDTRFARARVAWLAIGPLPREDDWDLY</sequence>
<proteinExistence type="predicted"/>
<accession>A0A1I6RJQ0</accession>
<dbReference type="InterPro" id="IPR019019">
    <property type="entry name" value="H-type_lectin_domain"/>
</dbReference>
<dbReference type="InterPro" id="IPR037221">
    <property type="entry name" value="H-type_lectin_dom_sf"/>
</dbReference>
<gene>
    <name evidence="2" type="ORF">SAMN04488040_1289</name>
</gene>
<dbReference type="SUPFAM" id="SSF141086">
    <property type="entry name" value="Agglutinin HPA-like"/>
    <property type="match status" value="1"/>
</dbReference>
<protein>
    <submittedName>
        <fullName evidence="2">H-type lectin domain-containing protein</fullName>
    </submittedName>
</protein>